<dbReference type="PANTHER" id="PTHR46144:SF5">
    <property type="entry name" value="ZINC FINGER PROTEIN 346"/>
    <property type="match status" value="1"/>
</dbReference>
<evidence type="ECO:0000256" key="1">
    <source>
        <dbReference type="ARBA" id="ARBA00004123"/>
    </source>
</evidence>
<dbReference type="Gene3D" id="3.30.160.60">
    <property type="entry name" value="Classic Zinc Finger"/>
    <property type="match status" value="3"/>
</dbReference>
<feature type="compositionally biased region" description="Polar residues" evidence="11">
    <location>
        <begin position="248"/>
        <end position="258"/>
    </location>
</feature>
<dbReference type="GO" id="GO:0005737">
    <property type="term" value="C:cytoplasm"/>
    <property type="evidence" value="ECO:0007669"/>
    <property type="project" value="UniProtKB-SubCell"/>
</dbReference>
<keyword evidence="6" id="KW-0863">Zinc-finger</keyword>
<dbReference type="PROSITE" id="PS00028">
    <property type="entry name" value="ZINC_FINGER_C2H2_1"/>
    <property type="match status" value="1"/>
</dbReference>
<keyword evidence="8" id="KW-0694">RNA-binding</keyword>
<reference evidence="13 14" key="1">
    <citation type="submission" date="2020-06" db="EMBL/GenBank/DDBJ databases">
        <authorList>
            <consortium name="Wellcome Sanger Institute Data Sharing"/>
        </authorList>
    </citation>
    <scope>NUCLEOTIDE SEQUENCE [LARGE SCALE GENOMIC DNA]</scope>
</reference>
<dbReference type="PANTHER" id="PTHR46144">
    <property type="entry name" value="ZINC FINGER PROTEIN 385B-LIKE"/>
    <property type="match status" value="1"/>
</dbReference>
<organism evidence="13 14">
    <name type="scientific">Denticeps clupeoides</name>
    <name type="common">denticle herring</name>
    <dbReference type="NCBI Taxonomy" id="299321"/>
    <lineage>
        <taxon>Eukaryota</taxon>
        <taxon>Metazoa</taxon>
        <taxon>Chordata</taxon>
        <taxon>Craniata</taxon>
        <taxon>Vertebrata</taxon>
        <taxon>Euteleostomi</taxon>
        <taxon>Actinopterygii</taxon>
        <taxon>Neopterygii</taxon>
        <taxon>Teleostei</taxon>
        <taxon>Clupei</taxon>
        <taxon>Clupeiformes</taxon>
        <taxon>Denticipitoidei</taxon>
        <taxon>Denticipitidae</taxon>
        <taxon>Denticeps</taxon>
    </lineage>
</organism>
<keyword evidence="14" id="KW-1185">Reference proteome</keyword>
<evidence type="ECO:0000256" key="9">
    <source>
        <dbReference type="ARBA" id="ARBA00023242"/>
    </source>
</evidence>
<evidence type="ECO:0000256" key="11">
    <source>
        <dbReference type="SAM" id="MobiDB-lite"/>
    </source>
</evidence>
<feature type="domain" description="C2H2-type" evidence="12">
    <location>
        <begin position="118"/>
        <end position="140"/>
    </location>
</feature>
<dbReference type="GO" id="GO:0005634">
    <property type="term" value="C:nucleus"/>
    <property type="evidence" value="ECO:0007669"/>
    <property type="project" value="UniProtKB-SubCell"/>
</dbReference>
<feature type="compositionally biased region" description="Polar residues" evidence="11">
    <location>
        <begin position="276"/>
        <end position="290"/>
    </location>
</feature>
<evidence type="ECO:0000313" key="13">
    <source>
        <dbReference type="Ensembl" id="ENSDCDP00010007507.1"/>
    </source>
</evidence>
<dbReference type="SMART" id="SM00355">
    <property type="entry name" value="ZnF_C2H2"/>
    <property type="match status" value="4"/>
</dbReference>
<keyword evidence="4" id="KW-0479">Metal-binding</keyword>
<evidence type="ECO:0000313" key="14">
    <source>
        <dbReference type="Proteomes" id="UP000694580"/>
    </source>
</evidence>
<keyword evidence="9" id="KW-0539">Nucleus</keyword>
<evidence type="ECO:0000256" key="7">
    <source>
        <dbReference type="ARBA" id="ARBA00022833"/>
    </source>
</evidence>
<dbReference type="GO" id="GO:0003723">
    <property type="term" value="F:RNA binding"/>
    <property type="evidence" value="ECO:0007669"/>
    <property type="project" value="UniProtKB-KW"/>
</dbReference>
<dbReference type="Pfam" id="PF12874">
    <property type="entry name" value="zf-met"/>
    <property type="match status" value="4"/>
</dbReference>
<comment type="subcellular location">
    <subcellularLocation>
        <location evidence="2">Cytoplasm</location>
    </subcellularLocation>
    <subcellularLocation>
        <location evidence="1">Nucleus</location>
    </subcellularLocation>
</comment>
<dbReference type="GeneTree" id="ENSGT00940000159101"/>
<dbReference type="Ensembl" id="ENSDCDT00010007885.1">
    <property type="protein sequence ID" value="ENSDCDP00010007507.1"/>
    <property type="gene ID" value="ENSDCDG00010003358.1"/>
</dbReference>
<dbReference type="SMART" id="SM00451">
    <property type="entry name" value="ZnF_U1"/>
    <property type="match status" value="3"/>
</dbReference>
<reference evidence="13" key="3">
    <citation type="submission" date="2025-09" db="UniProtKB">
        <authorList>
            <consortium name="Ensembl"/>
        </authorList>
    </citation>
    <scope>IDENTIFICATION</scope>
</reference>
<dbReference type="SUPFAM" id="SSF57667">
    <property type="entry name" value="beta-beta-alpha zinc fingers"/>
    <property type="match status" value="3"/>
</dbReference>
<evidence type="ECO:0000256" key="2">
    <source>
        <dbReference type="ARBA" id="ARBA00004496"/>
    </source>
</evidence>
<evidence type="ECO:0000259" key="12">
    <source>
        <dbReference type="PROSITE" id="PS00028"/>
    </source>
</evidence>
<keyword evidence="3" id="KW-0963">Cytoplasm</keyword>
<proteinExistence type="predicted"/>
<dbReference type="InterPro" id="IPR051868">
    <property type="entry name" value="ZN346_ZMAT4"/>
</dbReference>
<sequence>FHFFVPRSFLMAGRDPVHHQKRARGPPGSRREQTKRLPRRAKVNKLIRENSDLFSDSHCKVCSAVLISESHKLAHYQSKKHANKVRRYVSIHGDSEPAIKKFRPASSDDVSGERYKMCLTCNMTFSSPVMAQSHYQGKVHAKNLKLKSTGFQVPGETQEQKKPDSASAGVAAQGGPADGNPDRFCPICHASFNNPLMAQQHYVGKRHKKQLTKQRLMETYGPSPAPASTVTGYPCTVCNIELNSVEQYQAHQSTSKDSPSPPKNSQPEYECPSGQDLVQQDWGSFNQDYE</sequence>
<dbReference type="Proteomes" id="UP000694580">
    <property type="component" value="Chromosome 6"/>
</dbReference>
<feature type="region of interest" description="Disordered" evidence="11">
    <location>
        <begin position="14"/>
        <end position="37"/>
    </location>
</feature>
<evidence type="ECO:0000256" key="10">
    <source>
        <dbReference type="ARBA" id="ARBA00039634"/>
    </source>
</evidence>
<gene>
    <name evidence="13" type="primary">ZNF346</name>
</gene>
<evidence type="ECO:0000256" key="4">
    <source>
        <dbReference type="ARBA" id="ARBA00022723"/>
    </source>
</evidence>
<evidence type="ECO:0000256" key="8">
    <source>
        <dbReference type="ARBA" id="ARBA00022884"/>
    </source>
</evidence>
<dbReference type="InterPro" id="IPR003604">
    <property type="entry name" value="Matrin/U1-like-C_Znf_C2H2"/>
</dbReference>
<dbReference type="InterPro" id="IPR036236">
    <property type="entry name" value="Znf_C2H2_sf"/>
</dbReference>
<dbReference type="GO" id="GO:0008270">
    <property type="term" value="F:zinc ion binding"/>
    <property type="evidence" value="ECO:0007669"/>
    <property type="project" value="UniProtKB-KW"/>
</dbReference>
<evidence type="ECO:0000256" key="5">
    <source>
        <dbReference type="ARBA" id="ARBA00022737"/>
    </source>
</evidence>
<evidence type="ECO:0000256" key="3">
    <source>
        <dbReference type="ARBA" id="ARBA00022490"/>
    </source>
</evidence>
<feature type="region of interest" description="Disordered" evidence="11">
    <location>
        <begin position="248"/>
        <end position="290"/>
    </location>
</feature>
<keyword evidence="5" id="KW-0677">Repeat</keyword>
<keyword evidence="7" id="KW-0862">Zinc</keyword>
<feature type="region of interest" description="Disordered" evidence="11">
    <location>
        <begin position="154"/>
        <end position="176"/>
    </location>
</feature>
<evidence type="ECO:0000256" key="6">
    <source>
        <dbReference type="ARBA" id="ARBA00022771"/>
    </source>
</evidence>
<name>A0AAY4AF12_9TELE</name>
<reference evidence="13" key="2">
    <citation type="submission" date="2025-08" db="UniProtKB">
        <authorList>
            <consortium name="Ensembl"/>
        </authorList>
    </citation>
    <scope>IDENTIFICATION</scope>
</reference>
<accession>A0AAY4AF12</accession>
<dbReference type="AlphaFoldDB" id="A0AAY4AF12"/>
<protein>
    <recommendedName>
        <fullName evidence="10">Zinc finger protein 346</fullName>
    </recommendedName>
</protein>
<dbReference type="InterPro" id="IPR013087">
    <property type="entry name" value="Znf_C2H2_type"/>
</dbReference>